<feature type="compositionally biased region" description="Polar residues" evidence="1">
    <location>
        <begin position="18"/>
        <end position="28"/>
    </location>
</feature>
<comment type="caution">
    <text evidence="3">The sequence shown here is derived from an EMBL/GenBank/DDBJ whole genome shotgun (WGS) entry which is preliminary data.</text>
</comment>
<protein>
    <submittedName>
        <fullName evidence="3">DUF4307 domain-containing protein</fullName>
    </submittedName>
</protein>
<keyword evidence="2" id="KW-0812">Transmembrane</keyword>
<dbReference type="InterPro" id="IPR025443">
    <property type="entry name" value="DUF4307"/>
</dbReference>
<evidence type="ECO:0000313" key="3">
    <source>
        <dbReference type="EMBL" id="MFF5291426.1"/>
    </source>
</evidence>
<reference evidence="3 4" key="1">
    <citation type="submission" date="2024-10" db="EMBL/GenBank/DDBJ databases">
        <title>The Natural Products Discovery Center: Release of the First 8490 Sequenced Strains for Exploring Actinobacteria Biosynthetic Diversity.</title>
        <authorList>
            <person name="Kalkreuter E."/>
            <person name="Kautsar S.A."/>
            <person name="Yang D."/>
            <person name="Bader C.D."/>
            <person name="Teijaro C.N."/>
            <person name="Fluegel L."/>
            <person name="Davis C.M."/>
            <person name="Simpson J.R."/>
            <person name="Lauterbach L."/>
            <person name="Steele A.D."/>
            <person name="Gui C."/>
            <person name="Meng S."/>
            <person name="Li G."/>
            <person name="Viehrig K."/>
            <person name="Ye F."/>
            <person name="Su P."/>
            <person name="Kiefer A.F."/>
            <person name="Nichols A."/>
            <person name="Cepeda A.J."/>
            <person name="Yan W."/>
            <person name="Fan B."/>
            <person name="Jiang Y."/>
            <person name="Adhikari A."/>
            <person name="Zheng C.-J."/>
            <person name="Schuster L."/>
            <person name="Cowan T.M."/>
            <person name="Smanski M.J."/>
            <person name="Chevrette M.G."/>
            <person name="De Carvalho L.P.S."/>
            <person name="Shen B."/>
        </authorList>
    </citation>
    <scope>NUCLEOTIDE SEQUENCE [LARGE SCALE GENOMIC DNA]</scope>
    <source>
        <strain evidence="3 4">NPDC000087</strain>
    </source>
</reference>
<name>A0ABW6WEU5_9ACTN</name>
<proteinExistence type="predicted"/>
<gene>
    <name evidence="3" type="ORF">ACFY35_18445</name>
</gene>
<feature type="region of interest" description="Disordered" evidence="1">
    <location>
        <begin position="1"/>
        <end position="38"/>
    </location>
</feature>
<organism evidence="3 4">
    <name type="scientific">Paractinoplanes globisporus</name>
    <dbReference type="NCBI Taxonomy" id="113565"/>
    <lineage>
        <taxon>Bacteria</taxon>
        <taxon>Bacillati</taxon>
        <taxon>Actinomycetota</taxon>
        <taxon>Actinomycetes</taxon>
        <taxon>Micromonosporales</taxon>
        <taxon>Micromonosporaceae</taxon>
        <taxon>Paractinoplanes</taxon>
    </lineage>
</organism>
<evidence type="ECO:0000256" key="1">
    <source>
        <dbReference type="SAM" id="MobiDB-lite"/>
    </source>
</evidence>
<keyword evidence="2" id="KW-0472">Membrane</keyword>
<accession>A0ABW6WEU5</accession>
<evidence type="ECO:0000256" key="2">
    <source>
        <dbReference type="SAM" id="Phobius"/>
    </source>
</evidence>
<evidence type="ECO:0000313" key="4">
    <source>
        <dbReference type="Proteomes" id="UP001602245"/>
    </source>
</evidence>
<keyword evidence="2" id="KW-1133">Transmembrane helix</keyword>
<dbReference type="RefSeq" id="WP_020516526.1">
    <property type="nucleotide sequence ID" value="NZ_JBIAZU010000003.1"/>
</dbReference>
<keyword evidence="4" id="KW-1185">Reference proteome</keyword>
<dbReference type="EMBL" id="JBIAZU010000003">
    <property type="protein sequence ID" value="MFF5291426.1"/>
    <property type="molecule type" value="Genomic_DNA"/>
</dbReference>
<feature type="transmembrane region" description="Helical" evidence="2">
    <location>
        <begin position="46"/>
        <end position="67"/>
    </location>
</feature>
<sequence length="159" mass="17415">MDPAILADPTDKKRTRGHQVSETHTTNPVFPPGRYGRRRDGRRRSVLPIVILALVIAASVLLSVKLYQRYGQTDYQPQIVGWQEPSDTTMTIKFTVRVPAGKSAECVLRARDYGGYEVGTRTVVVKPADPGATTIEAEETVTTSKRGSVGDVMSCQPAK</sequence>
<dbReference type="Pfam" id="PF14155">
    <property type="entry name" value="DUF4307"/>
    <property type="match status" value="1"/>
</dbReference>
<dbReference type="Proteomes" id="UP001602245">
    <property type="component" value="Unassembled WGS sequence"/>
</dbReference>